<proteinExistence type="predicted"/>
<name>A0A645F3T1_9ZZZZ</name>
<organism evidence="1">
    <name type="scientific">bioreactor metagenome</name>
    <dbReference type="NCBI Taxonomy" id="1076179"/>
    <lineage>
        <taxon>unclassified sequences</taxon>
        <taxon>metagenomes</taxon>
        <taxon>ecological metagenomes</taxon>
    </lineage>
</organism>
<evidence type="ECO:0000313" key="1">
    <source>
        <dbReference type="EMBL" id="MPN07233.1"/>
    </source>
</evidence>
<accession>A0A645F3T1</accession>
<dbReference type="EMBL" id="VSSQ01053194">
    <property type="protein sequence ID" value="MPN07233.1"/>
    <property type="molecule type" value="Genomic_DNA"/>
</dbReference>
<dbReference type="AlphaFoldDB" id="A0A645F3T1"/>
<reference evidence="1" key="1">
    <citation type="submission" date="2019-08" db="EMBL/GenBank/DDBJ databases">
        <authorList>
            <person name="Kucharzyk K."/>
            <person name="Murdoch R.W."/>
            <person name="Higgins S."/>
            <person name="Loffler F."/>
        </authorList>
    </citation>
    <scope>NUCLEOTIDE SEQUENCE</scope>
</reference>
<sequence>MQDILGGDGLTANPALGKRNVLGNGRIEVVAYHQHVQMLVDGVDGERPGGIGR</sequence>
<comment type="caution">
    <text evidence="1">The sequence shown here is derived from an EMBL/GenBank/DDBJ whole genome shotgun (WGS) entry which is preliminary data.</text>
</comment>
<gene>
    <name evidence="1" type="ORF">SDC9_154499</name>
</gene>
<protein>
    <submittedName>
        <fullName evidence="1">Uncharacterized protein</fullName>
    </submittedName>
</protein>